<protein>
    <submittedName>
        <fullName evidence="2">Uncharacterized protein</fullName>
    </submittedName>
</protein>
<keyword evidence="3" id="KW-1185">Reference proteome</keyword>
<comment type="caution">
    <text evidence="2">The sequence shown here is derived from an EMBL/GenBank/DDBJ whole genome shotgun (WGS) entry which is preliminary data.</text>
</comment>
<accession>A0ABQ6JPN9</accession>
<dbReference type="EMBL" id="BSUZ01000001">
    <property type="protein sequence ID" value="GMA89289.1"/>
    <property type="molecule type" value="Genomic_DNA"/>
</dbReference>
<dbReference type="Proteomes" id="UP001157017">
    <property type="component" value="Unassembled WGS sequence"/>
</dbReference>
<feature type="region of interest" description="Disordered" evidence="1">
    <location>
        <begin position="1"/>
        <end position="101"/>
    </location>
</feature>
<name>A0ABQ6JPN9_9ACTN</name>
<sequence length="101" mass="11298">MKSRSFYALRKPARPDDRAARRRLSPNRIGRARSRRAGPPAGQADPVRGRRGSRRRLDVLDAVDHRRPDERHPAGSDPAPAVGEHALHGVRPHVPEPAWGR</sequence>
<evidence type="ECO:0000313" key="2">
    <source>
        <dbReference type="EMBL" id="GMA89289.1"/>
    </source>
</evidence>
<organism evidence="2 3">
    <name type="scientific">Angustibacter aerolatus</name>
    <dbReference type="NCBI Taxonomy" id="1162965"/>
    <lineage>
        <taxon>Bacteria</taxon>
        <taxon>Bacillati</taxon>
        <taxon>Actinomycetota</taxon>
        <taxon>Actinomycetes</taxon>
        <taxon>Kineosporiales</taxon>
        <taxon>Kineosporiaceae</taxon>
    </lineage>
</organism>
<evidence type="ECO:0000256" key="1">
    <source>
        <dbReference type="SAM" id="MobiDB-lite"/>
    </source>
</evidence>
<gene>
    <name evidence="2" type="ORF">GCM10025868_45390</name>
</gene>
<proteinExistence type="predicted"/>
<reference evidence="3" key="1">
    <citation type="journal article" date="2019" name="Int. J. Syst. Evol. Microbiol.">
        <title>The Global Catalogue of Microorganisms (GCM) 10K type strain sequencing project: providing services to taxonomists for standard genome sequencing and annotation.</title>
        <authorList>
            <consortium name="The Broad Institute Genomics Platform"/>
            <consortium name="The Broad Institute Genome Sequencing Center for Infectious Disease"/>
            <person name="Wu L."/>
            <person name="Ma J."/>
        </authorList>
    </citation>
    <scope>NUCLEOTIDE SEQUENCE [LARGE SCALE GENOMIC DNA]</scope>
    <source>
        <strain evidence="3">NBRC 108730</strain>
    </source>
</reference>
<feature type="compositionally biased region" description="Basic and acidic residues" evidence="1">
    <location>
        <begin position="55"/>
        <end position="74"/>
    </location>
</feature>
<feature type="compositionally biased region" description="Basic residues" evidence="1">
    <location>
        <begin position="20"/>
        <end position="36"/>
    </location>
</feature>
<evidence type="ECO:0000313" key="3">
    <source>
        <dbReference type="Proteomes" id="UP001157017"/>
    </source>
</evidence>